<reference evidence="7 8" key="1">
    <citation type="submission" date="2024-08" db="EMBL/GenBank/DDBJ databases">
        <authorList>
            <person name="Cucini C."/>
            <person name="Frati F."/>
        </authorList>
    </citation>
    <scope>NUCLEOTIDE SEQUENCE [LARGE SCALE GENOMIC DNA]</scope>
</reference>
<dbReference type="InterPro" id="IPR036457">
    <property type="entry name" value="PPM-type-like_dom_sf"/>
</dbReference>
<dbReference type="InterPro" id="IPR000222">
    <property type="entry name" value="PP2C_BS"/>
</dbReference>
<dbReference type="Gene3D" id="3.60.40.10">
    <property type="entry name" value="PPM-type phosphatase domain"/>
    <property type="match status" value="1"/>
</dbReference>
<proteinExistence type="inferred from homology"/>
<name>A0ABP1QKD3_9HEXA</name>
<dbReference type="PROSITE" id="PS51746">
    <property type="entry name" value="PPM_2"/>
    <property type="match status" value="1"/>
</dbReference>
<evidence type="ECO:0000256" key="5">
    <source>
        <dbReference type="SAM" id="MobiDB-lite"/>
    </source>
</evidence>
<evidence type="ECO:0000256" key="4">
    <source>
        <dbReference type="RuleBase" id="RU003465"/>
    </source>
</evidence>
<accession>A0ABP1QKD3</accession>
<dbReference type="SMART" id="SM00331">
    <property type="entry name" value="PP2C_SIG"/>
    <property type="match status" value="1"/>
</dbReference>
<dbReference type="InterPro" id="IPR001932">
    <property type="entry name" value="PPM-type_phosphatase-like_dom"/>
</dbReference>
<dbReference type="SMART" id="SM00332">
    <property type="entry name" value="PP2Cc"/>
    <property type="match status" value="1"/>
</dbReference>
<dbReference type="SUPFAM" id="SSF81606">
    <property type="entry name" value="PP2C-like"/>
    <property type="match status" value="1"/>
</dbReference>
<dbReference type="PROSITE" id="PS01032">
    <property type="entry name" value="PPM_1"/>
    <property type="match status" value="1"/>
</dbReference>
<dbReference type="EMBL" id="CAXLJM020000038">
    <property type="protein sequence ID" value="CAL8106636.1"/>
    <property type="molecule type" value="Genomic_DNA"/>
</dbReference>
<feature type="compositionally biased region" description="Polar residues" evidence="5">
    <location>
        <begin position="59"/>
        <end position="72"/>
    </location>
</feature>
<comment type="similarity">
    <text evidence="4">Belongs to the PP2C family.</text>
</comment>
<dbReference type="InterPro" id="IPR015655">
    <property type="entry name" value="PP2C"/>
</dbReference>
<feature type="region of interest" description="Disordered" evidence="5">
    <location>
        <begin position="57"/>
        <end position="82"/>
    </location>
</feature>
<evidence type="ECO:0000256" key="1">
    <source>
        <dbReference type="ARBA" id="ARBA00022723"/>
    </source>
</evidence>
<dbReference type="PANTHER" id="PTHR47992">
    <property type="entry name" value="PROTEIN PHOSPHATASE"/>
    <property type="match status" value="1"/>
</dbReference>
<keyword evidence="1" id="KW-0479">Metal-binding</keyword>
<keyword evidence="3 4" id="KW-0904">Protein phosphatase</keyword>
<gene>
    <name evidence="7" type="ORF">ODALV1_LOCUS12418</name>
</gene>
<keyword evidence="8" id="KW-1185">Reference proteome</keyword>
<dbReference type="Proteomes" id="UP001642540">
    <property type="component" value="Unassembled WGS sequence"/>
</dbReference>
<protein>
    <recommendedName>
        <fullName evidence="6">PPM-type phosphatase domain-containing protein</fullName>
    </recommendedName>
</protein>
<evidence type="ECO:0000256" key="3">
    <source>
        <dbReference type="ARBA" id="ARBA00022912"/>
    </source>
</evidence>
<dbReference type="Pfam" id="PF00481">
    <property type="entry name" value="PP2C"/>
    <property type="match status" value="1"/>
</dbReference>
<dbReference type="CDD" id="cd00143">
    <property type="entry name" value="PP2Cc"/>
    <property type="match status" value="1"/>
</dbReference>
<sequence>MFTRSQFVGKLGAKIVSREASVLQPWHVSLNQKRERLRFPVFGNKFSTTAFPNFPEAIASTSQGNSTSQNENGNKKNRKIRKEQSIDSFGTWDSTTDLPLAVQQSIASGKPIPSISVTSIGVSSLKGRRPTNEDQFGFEQINESFLYFAVFDGHGGGDCAKFCANAFPKNLSYWFQQGTDITTAMHNSFLEVNNAFAMWFAHNKKGNETSSSGSTATVCLLQNSVDLTIGHVGDSRAIICRSGEPRKLTQDHVPSLIMEKERIEKSGGRCSQTRVNERLAMSRSIGDLDLKRYGVIAEPEIRTMRIDHSRDAFLVLTTDGINHVMSDKEIVETVKQTNEPQYAATLLTETAFQYASEDNITSIVIPLGSWGKYSAAATIFHSFGKSMSSSSRFS</sequence>
<keyword evidence="2 4" id="KW-0378">Hydrolase</keyword>
<evidence type="ECO:0000259" key="6">
    <source>
        <dbReference type="PROSITE" id="PS51746"/>
    </source>
</evidence>
<evidence type="ECO:0000313" key="7">
    <source>
        <dbReference type="EMBL" id="CAL8106636.1"/>
    </source>
</evidence>
<organism evidence="7 8">
    <name type="scientific">Orchesella dallaii</name>
    <dbReference type="NCBI Taxonomy" id="48710"/>
    <lineage>
        <taxon>Eukaryota</taxon>
        <taxon>Metazoa</taxon>
        <taxon>Ecdysozoa</taxon>
        <taxon>Arthropoda</taxon>
        <taxon>Hexapoda</taxon>
        <taxon>Collembola</taxon>
        <taxon>Entomobryomorpha</taxon>
        <taxon>Entomobryoidea</taxon>
        <taxon>Orchesellidae</taxon>
        <taxon>Orchesellinae</taxon>
        <taxon>Orchesella</taxon>
    </lineage>
</organism>
<evidence type="ECO:0000313" key="8">
    <source>
        <dbReference type="Proteomes" id="UP001642540"/>
    </source>
</evidence>
<feature type="domain" description="PPM-type phosphatase" evidence="6">
    <location>
        <begin position="119"/>
        <end position="367"/>
    </location>
</feature>
<evidence type="ECO:0000256" key="2">
    <source>
        <dbReference type="ARBA" id="ARBA00022801"/>
    </source>
</evidence>
<comment type="caution">
    <text evidence="7">The sequence shown here is derived from an EMBL/GenBank/DDBJ whole genome shotgun (WGS) entry which is preliminary data.</text>
</comment>